<sequence>MKKRHIMLCATIIIMTMLTACSSKEMAVSSNDVEEEGTNTAEDASDQSRAKDYQQTWEELKNTDESTHLNETIVPQEIIDHMHVIDDQHHIAYYEEVDMDGDGQLESIVATGHLDKDPYESDISHIYIVRLKDDNIQQLSDNLASGGYAVYNIRTVKLQHTPNKTYLYCRLSNGANLGGFNLYGLDKEDVEIVLHCSSAVGSGVDKLVDSDKDGLYDGYEKIRSSYDVLYYEITYAYTLENEEFVLSGMSINLPPYPDTIKDVLVQYLSLRLLDIGQSPELSSRLNELCTDKQANTIEIPYNYLHSALLNTILGLDEAIQFTINEETGDATATCVSELKETITYICHLVKEEGRWRIDAINLEGSREPINDSF</sequence>
<dbReference type="PROSITE" id="PS51257">
    <property type="entry name" value="PROKAR_LIPOPROTEIN"/>
    <property type="match status" value="1"/>
</dbReference>
<evidence type="ECO:0000313" key="3">
    <source>
        <dbReference type="EMBL" id="QUI21590.1"/>
    </source>
</evidence>
<feature type="chain" id="PRO_5039081392" evidence="2">
    <location>
        <begin position="21"/>
        <end position="373"/>
    </location>
</feature>
<evidence type="ECO:0000256" key="1">
    <source>
        <dbReference type="SAM" id="MobiDB-lite"/>
    </source>
</evidence>
<gene>
    <name evidence="3" type="ORF">HZI73_04470</name>
</gene>
<dbReference type="Proteomes" id="UP000683246">
    <property type="component" value="Chromosome"/>
</dbReference>
<organism evidence="3 4">
    <name type="scientific">Vallitalea pronyensis</name>
    <dbReference type="NCBI Taxonomy" id="1348613"/>
    <lineage>
        <taxon>Bacteria</taxon>
        <taxon>Bacillati</taxon>
        <taxon>Bacillota</taxon>
        <taxon>Clostridia</taxon>
        <taxon>Lachnospirales</taxon>
        <taxon>Vallitaleaceae</taxon>
        <taxon>Vallitalea</taxon>
    </lineage>
</organism>
<accession>A0A8J8MH78</accession>
<reference evidence="3" key="1">
    <citation type="submission" date="2020-07" db="EMBL/GenBank/DDBJ databases">
        <title>Vallitalea pronyensis genome.</title>
        <authorList>
            <person name="Postec A."/>
        </authorList>
    </citation>
    <scope>NUCLEOTIDE SEQUENCE</scope>
    <source>
        <strain evidence="3">FatNI3</strain>
    </source>
</reference>
<proteinExistence type="predicted"/>
<dbReference type="RefSeq" id="WP_212697061.1">
    <property type="nucleotide sequence ID" value="NZ_CP058649.1"/>
</dbReference>
<protein>
    <submittedName>
        <fullName evidence="3">Uncharacterized protein</fullName>
    </submittedName>
</protein>
<dbReference type="EMBL" id="CP058649">
    <property type="protein sequence ID" value="QUI21590.1"/>
    <property type="molecule type" value="Genomic_DNA"/>
</dbReference>
<feature type="region of interest" description="Disordered" evidence="1">
    <location>
        <begin position="29"/>
        <end position="53"/>
    </location>
</feature>
<dbReference type="KEGG" id="vpy:HZI73_04470"/>
<keyword evidence="4" id="KW-1185">Reference proteome</keyword>
<dbReference type="AlphaFoldDB" id="A0A8J8MH78"/>
<keyword evidence="2" id="KW-0732">Signal</keyword>
<evidence type="ECO:0000313" key="4">
    <source>
        <dbReference type="Proteomes" id="UP000683246"/>
    </source>
</evidence>
<feature type="signal peptide" evidence="2">
    <location>
        <begin position="1"/>
        <end position="20"/>
    </location>
</feature>
<evidence type="ECO:0000256" key="2">
    <source>
        <dbReference type="SAM" id="SignalP"/>
    </source>
</evidence>
<name>A0A8J8MH78_9FIRM</name>